<keyword evidence="2" id="KW-1185">Reference proteome</keyword>
<gene>
    <name evidence="1" type="ORF">EVAR_87606_1</name>
</gene>
<comment type="caution">
    <text evidence="1">The sequence shown here is derived from an EMBL/GenBank/DDBJ whole genome shotgun (WGS) entry which is preliminary data.</text>
</comment>
<reference evidence="1 2" key="1">
    <citation type="journal article" date="2019" name="Commun. Biol.">
        <title>The bagworm genome reveals a unique fibroin gene that provides high tensile strength.</title>
        <authorList>
            <person name="Kono N."/>
            <person name="Nakamura H."/>
            <person name="Ohtoshi R."/>
            <person name="Tomita M."/>
            <person name="Numata K."/>
            <person name="Arakawa K."/>
        </authorList>
    </citation>
    <scope>NUCLEOTIDE SEQUENCE [LARGE SCALE GENOMIC DNA]</scope>
</reference>
<dbReference type="AlphaFoldDB" id="A0A4C1WMY9"/>
<protein>
    <submittedName>
        <fullName evidence="1">Uncharacterized protein</fullName>
    </submittedName>
</protein>
<proteinExistence type="predicted"/>
<evidence type="ECO:0000313" key="1">
    <source>
        <dbReference type="EMBL" id="GBP52220.1"/>
    </source>
</evidence>
<dbReference type="EMBL" id="BGZK01000597">
    <property type="protein sequence ID" value="GBP52220.1"/>
    <property type="molecule type" value="Genomic_DNA"/>
</dbReference>
<sequence>MKAVRDAAPAPARPAPAGTRGLALRQFGSTLNTFYLGRRHIDDNCLCLLPDPHCAGAKDLRSEAVNMKYKDGGRMCVRSGYN</sequence>
<evidence type="ECO:0000313" key="2">
    <source>
        <dbReference type="Proteomes" id="UP000299102"/>
    </source>
</evidence>
<dbReference type="Proteomes" id="UP000299102">
    <property type="component" value="Unassembled WGS sequence"/>
</dbReference>
<name>A0A4C1WMY9_EUMVA</name>
<organism evidence="1 2">
    <name type="scientific">Eumeta variegata</name>
    <name type="common">Bagworm moth</name>
    <name type="synonym">Eumeta japonica</name>
    <dbReference type="NCBI Taxonomy" id="151549"/>
    <lineage>
        <taxon>Eukaryota</taxon>
        <taxon>Metazoa</taxon>
        <taxon>Ecdysozoa</taxon>
        <taxon>Arthropoda</taxon>
        <taxon>Hexapoda</taxon>
        <taxon>Insecta</taxon>
        <taxon>Pterygota</taxon>
        <taxon>Neoptera</taxon>
        <taxon>Endopterygota</taxon>
        <taxon>Lepidoptera</taxon>
        <taxon>Glossata</taxon>
        <taxon>Ditrysia</taxon>
        <taxon>Tineoidea</taxon>
        <taxon>Psychidae</taxon>
        <taxon>Oiketicinae</taxon>
        <taxon>Eumeta</taxon>
    </lineage>
</organism>
<accession>A0A4C1WMY9</accession>